<protein>
    <recommendedName>
        <fullName evidence="4">No apical meristem-associated C-terminal domain-containing protein</fullName>
    </recommendedName>
</protein>
<evidence type="ECO:0000313" key="3">
    <source>
        <dbReference type="Proteomes" id="UP000032141"/>
    </source>
</evidence>
<dbReference type="PANTHER" id="PTHR45023">
    <property type="match status" value="1"/>
</dbReference>
<dbReference type="PANTHER" id="PTHR45023:SF4">
    <property type="entry name" value="GLYCINE-RICH PROTEIN-RELATED"/>
    <property type="match status" value="1"/>
</dbReference>
<feature type="region of interest" description="Disordered" evidence="1">
    <location>
        <begin position="27"/>
        <end position="51"/>
    </location>
</feature>
<evidence type="ECO:0008006" key="4">
    <source>
        <dbReference type="Google" id="ProtNLM"/>
    </source>
</evidence>
<reference evidence="2" key="2">
    <citation type="submission" date="2015-03" db="UniProtKB">
        <authorList>
            <consortium name="EnsemblPlants"/>
        </authorList>
    </citation>
    <scope>IDENTIFICATION</scope>
</reference>
<dbReference type="EnsemblPlants" id="Bo9g135630.1">
    <property type="protein sequence ID" value="Bo9g135630.1"/>
    <property type="gene ID" value="Bo9g135630"/>
</dbReference>
<sequence length="233" mass="26019">MCLSVALLDGDRPLCGSPRRRPNSLCLSSKRKTMKAKRHEEDSPDKGVQCNRDCVDIPSSQDTPAKGKEQRVWTPTGDLVLISSWLNTSKDPLVGNEQKSAAFWTMIAAYFSASPKLAGCEKSSLQRGRKLVDKMRMMFSNKPTRSSSTTKTRSSPLNMLGRSFEMIRSGVMLRRLKRRKCEDGSHTGSSQAIGTETGEEDQVTKRPMGVKAEKARGKRTMVEEKDLDEFHSM</sequence>
<name>A0A0D3ECJ4_BRAOL</name>
<reference evidence="2 3" key="1">
    <citation type="journal article" date="2014" name="Genome Biol.">
        <title>Transcriptome and methylome profiling reveals relics of genome dominance in the mesopolyploid Brassica oleracea.</title>
        <authorList>
            <person name="Parkin I.A."/>
            <person name="Koh C."/>
            <person name="Tang H."/>
            <person name="Robinson S.J."/>
            <person name="Kagale S."/>
            <person name="Clarke W.E."/>
            <person name="Town C.D."/>
            <person name="Nixon J."/>
            <person name="Krishnakumar V."/>
            <person name="Bidwell S.L."/>
            <person name="Denoeud F."/>
            <person name="Belcram H."/>
            <person name="Links M.G."/>
            <person name="Just J."/>
            <person name="Clarke C."/>
            <person name="Bender T."/>
            <person name="Huebert T."/>
            <person name="Mason A.S."/>
            <person name="Pires J.C."/>
            <person name="Barker G."/>
            <person name="Moore J."/>
            <person name="Walley P.G."/>
            <person name="Manoli S."/>
            <person name="Batley J."/>
            <person name="Edwards D."/>
            <person name="Nelson M.N."/>
            <person name="Wang X."/>
            <person name="Paterson A.H."/>
            <person name="King G."/>
            <person name="Bancroft I."/>
            <person name="Chalhoub B."/>
            <person name="Sharpe A.G."/>
        </authorList>
    </citation>
    <scope>NUCLEOTIDE SEQUENCE</scope>
    <source>
        <strain evidence="2 3">cv. TO1000</strain>
    </source>
</reference>
<dbReference type="HOGENOM" id="CLU_1191334_0_0_1"/>
<dbReference type="Gramene" id="Bo9g135630.1">
    <property type="protein sequence ID" value="Bo9g135630.1"/>
    <property type="gene ID" value="Bo9g135630"/>
</dbReference>
<proteinExistence type="predicted"/>
<dbReference type="AlphaFoldDB" id="A0A0D3ECJ4"/>
<feature type="compositionally biased region" description="Basic and acidic residues" evidence="1">
    <location>
        <begin position="211"/>
        <end position="233"/>
    </location>
</feature>
<keyword evidence="3" id="KW-1185">Reference proteome</keyword>
<dbReference type="Proteomes" id="UP000032141">
    <property type="component" value="Chromosome C9"/>
</dbReference>
<accession>A0A0D3ECJ4</accession>
<feature type="region of interest" description="Disordered" evidence="1">
    <location>
        <begin position="178"/>
        <end position="233"/>
    </location>
</feature>
<evidence type="ECO:0000313" key="2">
    <source>
        <dbReference type="EnsemblPlants" id="Bo9g135630.1"/>
    </source>
</evidence>
<evidence type="ECO:0000256" key="1">
    <source>
        <dbReference type="SAM" id="MobiDB-lite"/>
    </source>
</evidence>
<organism evidence="2 3">
    <name type="scientific">Brassica oleracea var. oleracea</name>
    <dbReference type="NCBI Taxonomy" id="109376"/>
    <lineage>
        <taxon>Eukaryota</taxon>
        <taxon>Viridiplantae</taxon>
        <taxon>Streptophyta</taxon>
        <taxon>Embryophyta</taxon>
        <taxon>Tracheophyta</taxon>
        <taxon>Spermatophyta</taxon>
        <taxon>Magnoliopsida</taxon>
        <taxon>eudicotyledons</taxon>
        <taxon>Gunneridae</taxon>
        <taxon>Pentapetalae</taxon>
        <taxon>rosids</taxon>
        <taxon>malvids</taxon>
        <taxon>Brassicales</taxon>
        <taxon>Brassicaceae</taxon>
        <taxon>Brassiceae</taxon>
        <taxon>Brassica</taxon>
    </lineage>
</organism>